<evidence type="ECO:0000313" key="1">
    <source>
        <dbReference type="EMBL" id="RUT06136.1"/>
    </source>
</evidence>
<organism evidence="1 2">
    <name type="scientific">Dulcicalothrix desertica PCC 7102</name>
    <dbReference type="NCBI Taxonomy" id="232991"/>
    <lineage>
        <taxon>Bacteria</taxon>
        <taxon>Bacillati</taxon>
        <taxon>Cyanobacteriota</taxon>
        <taxon>Cyanophyceae</taxon>
        <taxon>Nostocales</taxon>
        <taxon>Calotrichaceae</taxon>
        <taxon>Dulcicalothrix</taxon>
    </lineage>
</organism>
<comment type="caution">
    <text evidence="1">The sequence shown here is derived from an EMBL/GenBank/DDBJ whole genome shotgun (WGS) entry which is preliminary data.</text>
</comment>
<dbReference type="Proteomes" id="UP000271624">
    <property type="component" value="Unassembled WGS sequence"/>
</dbReference>
<dbReference type="RefSeq" id="WP_127081802.1">
    <property type="nucleotide sequence ID" value="NZ_RSCL01000007.1"/>
</dbReference>
<evidence type="ECO:0000313" key="2">
    <source>
        <dbReference type="Proteomes" id="UP000271624"/>
    </source>
</evidence>
<dbReference type="EMBL" id="RSCL01000007">
    <property type="protein sequence ID" value="RUT06136.1"/>
    <property type="molecule type" value="Genomic_DNA"/>
</dbReference>
<gene>
    <name evidence="1" type="ORF">DSM106972_033420</name>
</gene>
<protein>
    <submittedName>
        <fullName evidence="1">Uncharacterized protein</fullName>
    </submittedName>
</protein>
<dbReference type="OrthoDB" id="513815at2"/>
<proteinExistence type="predicted"/>
<reference evidence="1" key="2">
    <citation type="journal article" date="2019" name="Genome Biol. Evol.">
        <title>Day and night: Metabolic profiles and evolutionary relationships of six axenic non-marine cyanobacteria.</title>
        <authorList>
            <person name="Will S.E."/>
            <person name="Henke P."/>
            <person name="Boedeker C."/>
            <person name="Huang S."/>
            <person name="Brinkmann H."/>
            <person name="Rohde M."/>
            <person name="Jarek M."/>
            <person name="Friedl T."/>
            <person name="Seufert S."/>
            <person name="Schumacher M."/>
            <person name="Overmann J."/>
            <person name="Neumann-Schaal M."/>
            <person name="Petersen J."/>
        </authorList>
    </citation>
    <scope>NUCLEOTIDE SEQUENCE [LARGE SCALE GENOMIC DNA]</scope>
    <source>
        <strain evidence="1">PCC 7102</strain>
    </source>
</reference>
<reference evidence="1" key="1">
    <citation type="submission" date="2018-12" db="EMBL/GenBank/DDBJ databases">
        <authorList>
            <person name="Will S."/>
            <person name="Neumann-Schaal M."/>
            <person name="Henke P."/>
        </authorList>
    </citation>
    <scope>NUCLEOTIDE SEQUENCE</scope>
    <source>
        <strain evidence="1">PCC 7102</strain>
    </source>
</reference>
<name>A0A3S1CF79_9CYAN</name>
<dbReference type="AlphaFoldDB" id="A0A3S1CF79"/>
<accession>A0A3S1CF79</accession>
<sequence length="117" mass="12977">MASISKEELQHYRTQLSNYPDAGAKTALDTIEKYNGDLEVAFTQLSKQDGAQFREVDLDELARKCRETVCSQPAEDFLGLLNLVAGFLPPPVSLAVPVTLYILKIGIRNYCQEPKSA</sequence>
<keyword evidence="2" id="KW-1185">Reference proteome</keyword>